<dbReference type="InterPro" id="IPR023415">
    <property type="entry name" value="LDLR_class-A_CS"/>
</dbReference>
<keyword evidence="4" id="KW-0677">Repeat</keyword>
<evidence type="ECO:0000256" key="8">
    <source>
        <dbReference type="PROSITE-ProRule" id="PRU00124"/>
    </source>
</evidence>
<dbReference type="PROSITE" id="PS50068">
    <property type="entry name" value="LDLRA_2"/>
    <property type="match status" value="3"/>
</dbReference>
<feature type="disulfide bond" evidence="8">
    <location>
        <begin position="294"/>
        <end position="309"/>
    </location>
</feature>
<reference evidence="10 11" key="1">
    <citation type="submission" date="2023-03" db="EMBL/GenBank/DDBJ databases">
        <title>Genome insight into feeding habits of ladybird beetles.</title>
        <authorList>
            <person name="Li H.-S."/>
            <person name="Huang Y.-H."/>
            <person name="Pang H."/>
        </authorList>
    </citation>
    <scope>NUCLEOTIDE SEQUENCE [LARGE SCALE GENOMIC DNA]</scope>
    <source>
        <strain evidence="10">SYSU_2023b</strain>
        <tissue evidence="10">Whole body</tissue>
    </source>
</reference>
<evidence type="ECO:0000256" key="5">
    <source>
        <dbReference type="ARBA" id="ARBA00022989"/>
    </source>
</evidence>
<dbReference type="InterPro" id="IPR050685">
    <property type="entry name" value="LDLR"/>
</dbReference>
<keyword evidence="3 9" id="KW-0812">Transmembrane</keyword>
<gene>
    <name evidence="10" type="ORF">WA026_023470</name>
</gene>
<keyword evidence="5 9" id="KW-1133">Transmembrane helix</keyword>
<feature type="disulfide bond" evidence="8">
    <location>
        <begin position="313"/>
        <end position="325"/>
    </location>
</feature>
<comment type="subcellular location">
    <subcellularLocation>
        <location evidence="2">Endomembrane system</location>
    </subcellularLocation>
    <subcellularLocation>
        <location evidence="1">Membrane</location>
        <topology evidence="1">Single-pass membrane protein</topology>
    </subcellularLocation>
</comment>
<evidence type="ECO:0000256" key="7">
    <source>
        <dbReference type="ARBA" id="ARBA00023157"/>
    </source>
</evidence>
<dbReference type="EMBL" id="JARQZJ010000115">
    <property type="protein sequence ID" value="KAK9887585.1"/>
    <property type="molecule type" value="Genomic_DNA"/>
</dbReference>
<dbReference type="PANTHER" id="PTHR24270:SF62">
    <property type="entry name" value="LOW-DENSITY LIPOPROTEIN RECEPTOR-RELATED PROTEIN 2"/>
    <property type="match status" value="1"/>
</dbReference>
<evidence type="ECO:0000256" key="9">
    <source>
        <dbReference type="SAM" id="Phobius"/>
    </source>
</evidence>
<sequence length="350" mass="39926">MLPVRNVELTKVHYFEPTKQHRNVAIHTISQEVFDNTFNKNVIIKKNIFGHKWVLKINEVDIGTAKKKYSSRFWVYSAVFACILVTVMGSLFFTFNLEKKIFNSYGNVNNRNESDISINILPPKNFNNQSEGSIQVINEIRNRTSNPKFFNVTQEFEALYKNNATTIKNIKIYCSNCTKEQVCMKIEETSKPKCFNVVDEHDPTGCGGICLLNVEYCAVLDRKHGVFQCTPLKTLLNCPKDNFNCGEQCIPTHNVCDGVIHCKGMQDETNCDCNLDENFLCPNTTLCLPRNKKCDGLIDCWDRSDENQCHKECPSKMYRCMNGQCIPGEQFCDGITHCPDSSDEPQGCQV</sequence>
<proteinExistence type="predicted"/>
<name>A0AAW1V5Y4_9CUCU</name>
<comment type="caution">
    <text evidence="8">Lacks conserved residue(s) required for the propagation of feature annotation.</text>
</comment>
<dbReference type="AlphaFoldDB" id="A0AAW1V5Y4"/>
<dbReference type="Gene3D" id="4.10.400.10">
    <property type="entry name" value="Low-density Lipoprotein Receptor"/>
    <property type="match status" value="3"/>
</dbReference>
<dbReference type="InterPro" id="IPR036055">
    <property type="entry name" value="LDL_receptor-like_sf"/>
</dbReference>
<dbReference type="SUPFAM" id="SSF57424">
    <property type="entry name" value="LDL receptor-like module"/>
    <property type="match status" value="3"/>
</dbReference>
<evidence type="ECO:0000313" key="11">
    <source>
        <dbReference type="Proteomes" id="UP001431783"/>
    </source>
</evidence>
<dbReference type="Proteomes" id="UP001431783">
    <property type="component" value="Unassembled WGS sequence"/>
</dbReference>
<keyword evidence="6 9" id="KW-0472">Membrane</keyword>
<evidence type="ECO:0000256" key="1">
    <source>
        <dbReference type="ARBA" id="ARBA00004167"/>
    </source>
</evidence>
<dbReference type="InterPro" id="IPR002172">
    <property type="entry name" value="LDrepeatLR_classA_rpt"/>
</dbReference>
<evidence type="ECO:0000256" key="6">
    <source>
        <dbReference type="ARBA" id="ARBA00023136"/>
    </source>
</evidence>
<organism evidence="10 11">
    <name type="scientific">Henosepilachna vigintioctopunctata</name>
    <dbReference type="NCBI Taxonomy" id="420089"/>
    <lineage>
        <taxon>Eukaryota</taxon>
        <taxon>Metazoa</taxon>
        <taxon>Ecdysozoa</taxon>
        <taxon>Arthropoda</taxon>
        <taxon>Hexapoda</taxon>
        <taxon>Insecta</taxon>
        <taxon>Pterygota</taxon>
        <taxon>Neoptera</taxon>
        <taxon>Endopterygota</taxon>
        <taxon>Coleoptera</taxon>
        <taxon>Polyphaga</taxon>
        <taxon>Cucujiformia</taxon>
        <taxon>Coccinelloidea</taxon>
        <taxon>Coccinellidae</taxon>
        <taxon>Epilachninae</taxon>
        <taxon>Epilachnini</taxon>
        <taxon>Henosepilachna</taxon>
    </lineage>
</organism>
<dbReference type="PROSITE" id="PS01209">
    <property type="entry name" value="LDLRA_1"/>
    <property type="match status" value="1"/>
</dbReference>
<accession>A0AAW1V5Y4</accession>
<dbReference type="PANTHER" id="PTHR24270">
    <property type="entry name" value="LOW-DENSITY LIPOPROTEIN RECEPTOR-RELATED"/>
    <property type="match status" value="1"/>
</dbReference>
<dbReference type="GO" id="GO:0005886">
    <property type="term" value="C:plasma membrane"/>
    <property type="evidence" value="ECO:0007669"/>
    <property type="project" value="TreeGrafter"/>
</dbReference>
<evidence type="ECO:0000256" key="2">
    <source>
        <dbReference type="ARBA" id="ARBA00004308"/>
    </source>
</evidence>
<comment type="caution">
    <text evidence="10">The sequence shown here is derived from an EMBL/GenBank/DDBJ whole genome shotgun (WGS) entry which is preliminary data.</text>
</comment>
<feature type="disulfide bond" evidence="8">
    <location>
        <begin position="320"/>
        <end position="338"/>
    </location>
</feature>
<evidence type="ECO:0000256" key="3">
    <source>
        <dbReference type="ARBA" id="ARBA00022692"/>
    </source>
</evidence>
<feature type="disulfide bond" evidence="8">
    <location>
        <begin position="256"/>
        <end position="271"/>
    </location>
</feature>
<dbReference type="SMART" id="SM00192">
    <property type="entry name" value="LDLa"/>
    <property type="match status" value="3"/>
</dbReference>
<dbReference type="PRINTS" id="PR00261">
    <property type="entry name" value="LDLRECEPTOR"/>
</dbReference>
<keyword evidence="7 8" id="KW-1015">Disulfide bond</keyword>
<dbReference type="CDD" id="cd00112">
    <property type="entry name" value="LDLa"/>
    <property type="match status" value="3"/>
</dbReference>
<keyword evidence="11" id="KW-1185">Reference proteome</keyword>
<feature type="transmembrane region" description="Helical" evidence="9">
    <location>
        <begin position="73"/>
        <end position="95"/>
    </location>
</feature>
<dbReference type="GO" id="GO:0012505">
    <property type="term" value="C:endomembrane system"/>
    <property type="evidence" value="ECO:0007669"/>
    <property type="project" value="UniProtKB-SubCell"/>
</dbReference>
<evidence type="ECO:0000256" key="4">
    <source>
        <dbReference type="ARBA" id="ARBA00022737"/>
    </source>
</evidence>
<dbReference type="GO" id="GO:0016192">
    <property type="term" value="P:vesicle-mediated transport"/>
    <property type="evidence" value="ECO:0007669"/>
    <property type="project" value="UniProtKB-ARBA"/>
</dbReference>
<dbReference type="Pfam" id="PF00057">
    <property type="entry name" value="Ldl_recept_a"/>
    <property type="match status" value="2"/>
</dbReference>
<evidence type="ECO:0000313" key="10">
    <source>
        <dbReference type="EMBL" id="KAK9887585.1"/>
    </source>
</evidence>
<protein>
    <submittedName>
        <fullName evidence="10">Uncharacterized protein</fullName>
    </submittedName>
</protein>